<sequence>MFSCAVFIVVAIEATTEASMLLSQFSSILWRMVRSIPRRNAMLVHVASLGNWSLQKRTMHTAKRSAMTRVPTTGGIRGVYSHPLYEIYSHNCQQKPTEVEGAVYG</sequence>
<accession>A0A131YRD0</accession>
<reference evidence="2" key="1">
    <citation type="journal article" date="2016" name="Ticks Tick Borne Dis.">
        <title>De novo assembly and annotation of the salivary gland transcriptome of Rhipicephalus appendiculatus male and female ticks during blood feeding.</title>
        <authorList>
            <person name="de Castro M.H."/>
            <person name="de Klerk D."/>
            <person name="Pienaar R."/>
            <person name="Latif A.A."/>
            <person name="Rees D.J."/>
            <person name="Mans B.J."/>
        </authorList>
    </citation>
    <scope>NUCLEOTIDE SEQUENCE</scope>
    <source>
        <tissue evidence="2">Salivary glands</tissue>
    </source>
</reference>
<dbReference type="EMBL" id="GEDV01006743">
    <property type="protein sequence ID" value="JAP81814.1"/>
    <property type="molecule type" value="Transcribed_RNA"/>
</dbReference>
<proteinExistence type="predicted"/>
<evidence type="ECO:0008006" key="3">
    <source>
        <dbReference type="Google" id="ProtNLM"/>
    </source>
</evidence>
<feature type="chain" id="PRO_5007285877" description="Secreted protein" evidence="1">
    <location>
        <begin position="19"/>
        <end position="105"/>
    </location>
</feature>
<keyword evidence="1" id="KW-0732">Signal</keyword>
<organism evidence="2">
    <name type="scientific">Rhipicephalus appendiculatus</name>
    <name type="common">Brown ear tick</name>
    <dbReference type="NCBI Taxonomy" id="34631"/>
    <lineage>
        <taxon>Eukaryota</taxon>
        <taxon>Metazoa</taxon>
        <taxon>Ecdysozoa</taxon>
        <taxon>Arthropoda</taxon>
        <taxon>Chelicerata</taxon>
        <taxon>Arachnida</taxon>
        <taxon>Acari</taxon>
        <taxon>Parasitiformes</taxon>
        <taxon>Ixodida</taxon>
        <taxon>Ixodoidea</taxon>
        <taxon>Ixodidae</taxon>
        <taxon>Rhipicephalinae</taxon>
        <taxon>Rhipicephalus</taxon>
        <taxon>Rhipicephalus</taxon>
    </lineage>
</organism>
<feature type="signal peptide" evidence="1">
    <location>
        <begin position="1"/>
        <end position="18"/>
    </location>
</feature>
<protein>
    <recommendedName>
        <fullName evidence="3">Secreted protein</fullName>
    </recommendedName>
</protein>
<name>A0A131YRD0_RHIAP</name>
<evidence type="ECO:0000256" key="1">
    <source>
        <dbReference type="SAM" id="SignalP"/>
    </source>
</evidence>
<evidence type="ECO:0000313" key="2">
    <source>
        <dbReference type="EMBL" id="JAP81814.1"/>
    </source>
</evidence>
<dbReference type="AlphaFoldDB" id="A0A131YRD0"/>